<feature type="compositionally biased region" description="Polar residues" evidence="1">
    <location>
        <begin position="2149"/>
        <end position="2165"/>
    </location>
</feature>
<feature type="region of interest" description="Disordered" evidence="1">
    <location>
        <begin position="2002"/>
        <end position="2215"/>
    </location>
</feature>
<evidence type="ECO:0000256" key="2">
    <source>
        <dbReference type="SAM" id="SignalP"/>
    </source>
</evidence>
<feature type="compositionally biased region" description="Basic and acidic residues" evidence="1">
    <location>
        <begin position="1186"/>
        <end position="1197"/>
    </location>
</feature>
<feature type="compositionally biased region" description="Basic and acidic residues" evidence="1">
    <location>
        <begin position="534"/>
        <end position="544"/>
    </location>
</feature>
<feature type="compositionally biased region" description="Basic and acidic residues" evidence="1">
    <location>
        <begin position="429"/>
        <end position="439"/>
    </location>
</feature>
<feature type="compositionally biased region" description="Basic and acidic residues" evidence="1">
    <location>
        <begin position="1913"/>
        <end position="1923"/>
    </location>
</feature>
<feature type="region of interest" description="Disordered" evidence="1">
    <location>
        <begin position="1608"/>
        <end position="1688"/>
    </location>
</feature>
<feature type="compositionally biased region" description="Polar residues" evidence="1">
    <location>
        <begin position="376"/>
        <end position="387"/>
    </location>
</feature>
<feature type="compositionally biased region" description="Basic and acidic residues" evidence="1">
    <location>
        <begin position="2074"/>
        <end position="2126"/>
    </location>
</feature>
<comment type="caution">
    <text evidence="3">The sequence shown here is derived from an EMBL/GenBank/DDBJ whole genome shotgun (WGS) entry which is preliminary data.</text>
</comment>
<feature type="compositionally biased region" description="Basic and acidic residues" evidence="1">
    <location>
        <begin position="245"/>
        <end position="254"/>
    </location>
</feature>
<feature type="compositionally biased region" description="Polar residues" evidence="1">
    <location>
        <begin position="1359"/>
        <end position="1384"/>
    </location>
</feature>
<feature type="compositionally biased region" description="Basic and acidic residues" evidence="1">
    <location>
        <begin position="835"/>
        <end position="846"/>
    </location>
</feature>
<evidence type="ECO:0000256" key="1">
    <source>
        <dbReference type="SAM" id="MobiDB-lite"/>
    </source>
</evidence>
<feature type="compositionally biased region" description="Polar residues" evidence="1">
    <location>
        <begin position="2057"/>
        <end position="2073"/>
    </location>
</feature>
<feature type="compositionally biased region" description="Basic and acidic residues" evidence="1">
    <location>
        <begin position="2191"/>
        <end position="2215"/>
    </location>
</feature>
<feature type="compositionally biased region" description="Polar residues" evidence="1">
    <location>
        <begin position="545"/>
        <end position="574"/>
    </location>
</feature>
<reference evidence="3 4" key="1">
    <citation type="journal article" date="2021" name="Elife">
        <title>Chloroplast acquisition without the gene transfer in kleptoplastic sea slugs, Plakobranchus ocellatus.</title>
        <authorList>
            <person name="Maeda T."/>
            <person name="Takahashi S."/>
            <person name="Yoshida T."/>
            <person name="Shimamura S."/>
            <person name="Takaki Y."/>
            <person name="Nagai Y."/>
            <person name="Toyoda A."/>
            <person name="Suzuki Y."/>
            <person name="Arimoto A."/>
            <person name="Ishii H."/>
            <person name="Satoh N."/>
            <person name="Nishiyama T."/>
            <person name="Hasebe M."/>
            <person name="Maruyama T."/>
            <person name="Minagawa J."/>
            <person name="Obokata J."/>
            <person name="Shigenobu S."/>
        </authorList>
    </citation>
    <scope>NUCLEOTIDE SEQUENCE [LARGE SCALE GENOMIC DNA]</scope>
</reference>
<name>A0AAV4GCT4_9GAST</name>
<feature type="compositionally biased region" description="Basic and acidic residues" evidence="1">
    <location>
        <begin position="2002"/>
        <end position="2015"/>
    </location>
</feature>
<feature type="compositionally biased region" description="Polar residues" evidence="1">
    <location>
        <begin position="916"/>
        <end position="951"/>
    </location>
</feature>
<feature type="region of interest" description="Disordered" evidence="1">
    <location>
        <begin position="632"/>
        <end position="714"/>
    </location>
</feature>
<feature type="compositionally biased region" description="Low complexity" evidence="1">
    <location>
        <begin position="1980"/>
        <end position="1989"/>
    </location>
</feature>
<protein>
    <submittedName>
        <fullName evidence="3">Uncharacterized protein</fullName>
    </submittedName>
</protein>
<feature type="compositionally biased region" description="Polar residues" evidence="1">
    <location>
        <begin position="2030"/>
        <end position="2039"/>
    </location>
</feature>
<accession>A0AAV4GCT4</accession>
<sequence length="2517" mass="278629">MHATLSWILGMVSLIASLIVQCTNALLVSWNTEQDAGRKENFKEEPEESSTPVDNQKFAPAFLTKGSIKRRNVSSSNVAKNLSSKSKSEYVLCPESTRDASSSQAVDIETSKPASCLDMRYIKDVQEQKITELSSTVGRENEPSSSKQRDNGFVVQPKKIFKFEDQPKPTEKVIGSEKNDTKLSKLPATINQETSVQKHVSLKNMDHSPKSQKDSQTGGNYKMLSGLPSKSGEEKVSEPQYADMKSSKPQRESANDVQSGWDLAKAHKLPSKPNNSSETICPDVKIPNSSSGKGKNVKFSTLSKGEKPYIKMQSPDVASPRKEENCSETGYKALRPHEMPTQSKNKADLSFLPGDKLVLTRKDEKDFQIDYPPIKTLTSTSGKTFQPVNKDLQASGLPGSVSSQNKHKKVSEPIYEQVKTAMLIEKDKKTCELPSKNEEATNATSPGMIKNTAEPADDSKISEQPLTEKYVKFEQQKKTKKGFEDAQNDDKVAEEKSRKSSTISECGENFGDPLDLTYLSNKKNIFNHPCSSEPLRKDKNDSQERNNSIQASELPSRSYNTAEMTNVSIKSPSKSGKILKPCSLSRNKETESPFAEKEEKGSETGQRTLKSQGIPAFSKSSELAFKHVDKMSNISSCPSSKKGENGSGTEGLGSPEVSTSNKHALTFHSEVRSSEVTQLPLSRQDQMSSGSRCKTLNPQEPETSPSSSKRIIQPVNAKFKAAEQQNETETVAEFLSRGERREIPVSERNLMNVGANEPDDKNINSSELPSKTCQTFNLSSLSKTGPAVKPAHGQDSSGNGTELKSQNMPITSKNDLAFQQGDKTTNICNLSLTKGDEKRSEIETGLKPRKLSVPSKNDLASQQGDKTTNIADLSTTRRDENSFENGTELKSQKMSITRDKTTNISDLSLARRDEYSSGNGTELKSQKLPSQNKNVLTSQQGDKTTNIADFSSTRRDEKRSENKTGLKPQKMSIGSKNNLTCQQEDRTPNNSDLSSTRIDEKGSETGLKPKNLPAQSKNDQAFHQTDKFTNISDLSSTRKDENSSGKGKGLKHQKLPAQNKNDLAFQEGDKTTNVSDLSSSRRDEKGSGTGLNPKKLPTPNKNDLAFQEGVKTTNILDFSSTRRDENSFGNGKELKPQELPPQNKNDLAFQPRDETRNIADLSSTRKDENSSGNGTELKPQRLHTKNKNDLDFQEGDKATNTSEFSLTRRDEKASGTVLKPQKLPAQNKDDLAFRQGDKTINISDLSSIRKDKISFENGTKLKPQNLSITNKNDLAIQQGDKTTNICNLSSTKGDEKRSEIETGLKPRKLSVPRLKTQKLSVPSKNDLAFLQGDKTTNIADLSSTRRDEKSSGPVLKLQKSPTLNKNYLTFQQGDKTTSTANLSSTRKDENSSGIGMELKPQKLYITSKNYVASHQGDKTTSTADLSPTRRDENTSGIGTELKAQKLYITNKNDVASHQGDKITNISDLSLTRIDENSSGNGTGLKPHKKLPSQNKDDVAFQQGDKTTNIFDLSAPRRDEKGSGTGLTLSTKNEKTLQLVDKTANTFKLSFSTKDKNGSEIELKRSSEIPAQSKYAPTFHSEDKSWEFFRPHSSRKDAKDSKTACQTLKAPQDLSPSPISRRKNTVTPANAKVKAPEQQKNFDKVLELSSKTKLDKMSEPSVKRKEESKPADKNGSFEPPKNNTSGFIRSLESKIEKAFEQMPDDSSKISGQLLTKNIDSSCSETNSKFQNPPELTRTILKSSEPGDKMGKKFNLPSRTGETLKETSSINLDKTSVGEQKSDKVFQPPSSSTRKKEKDARAGMNCFKSEALPTPTNKEKDFQQSNRNKEVFETLGRKGQIEDLHSPIMFKNMSAPNDKTVKISKPQDKNQTVSEFPSEDGKSIEVTSPNLIDKTHELSHKNYTNVSDLSSRRATKSDSETRHTVLEPPSAISSGTNRHPSVKNVRVPETEDTRCKTALVSEKPGQVSERDHKNLNFPEWPSSSTSGSASEISLSENCKYTEPEFLNQKDKVSDRPSVKKSSGFYELRRENITASSLQQLRKSPECLDLIDLSKDPGEKTSQLEMRNLKAAQSPSKSEKDSSRTEKEKTPRLSDKTRKVDHHIFKTETGSQEKYKTQNDLSQKEESKRRNCQSAKNNEKSAKVVDQESKVKQQVASSDTFNKNLSDTTQEKNKTGGTSNKKATDVTRLSPPEIDSRKQSDQAGKTGERAEGKGPHECEVMNSSFDAAEGGIQSWNRCTKNPGHSDFIPVSEFKMSHLPEGHQRDCVMECVRNVAACTGRLRVGYTSWARPNGYTFAVARGTKIQHTGSAYLYRVTSGKGRCPCPDDDGHDSPRKNWWKVSLQTACHVVYNTEEARNSKVDLHFDDEKASEDGRMKTLYGLEVTDQNHAGDRCEMVCVTHDEELVKKLQVLIDESRKLFGILSSQPAAGMKCDLCVIVSHPHGMQKYVTVGKMKGRIKMNGIGRRKFTYDTKTCPGSSGAPIIMPLGVTFWPVKSPWMAPHSSTEGDMLNKSGEGDVWWL</sequence>
<feature type="compositionally biased region" description="Basic and acidic residues" evidence="1">
    <location>
        <begin position="952"/>
        <end position="964"/>
    </location>
</feature>
<feature type="compositionally biased region" description="Polar residues" evidence="1">
    <location>
        <begin position="883"/>
        <end position="895"/>
    </location>
</feature>
<feature type="region of interest" description="Disordered" evidence="1">
    <location>
        <begin position="1472"/>
        <end position="1494"/>
    </location>
</feature>
<feature type="compositionally biased region" description="Basic and acidic residues" evidence="1">
    <location>
        <begin position="1815"/>
        <end position="1827"/>
    </location>
</feature>
<dbReference type="EMBL" id="BMAT01001270">
    <property type="protein sequence ID" value="GFR82461.1"/>
    <property type="molecule type" value="Genomic_DNA"/>
</dbReference>
<feature type="region of interest" description="Disordered" evidence="1">
    <location>
        <begin position="527"/>
        <end position="616"/>
    </location>
</feature>
<dbReference type="Proteomes" id="UP000762676">
    <property type="component" value="Unassembled WGS sequence"/>
</dbReference>
<feature type="compositionally biased region" description="Basic and acidic residues" evidence="1">
    <location>
        <begin position="1120"/>
        <end position="1136"/>
    </location>
</feature>
<evidence type="ECO:0000313" key="4">
    <source>
        <dbReference type="Proteomes" id="UP000762676"/>
    </source>
</evidence>
<feature type="compositionally biased region" description="Basic and acidic residues" evidence="1">
    <location>
        <begin position="161"/>
        <end position="183"/>
    </location>
</feature>
<feature type="region of interest" description="Disordered" evidence="1">
    <location>
        <begin position="745"/>
        <end position="766"/>
    </location>
</feature>
<feature type="compositionally biased region" description="Polar residues" evidence="1">
    <location>
        <begin position="1013"/>
        <end position="1035"/>
    </location>
</feature>
<feature type="region of interest" description="Disordered" evidence="1">
    <location>
        <begin position="429"/>
        <end position="512"/>
    </location>
</feature>
<feature type="region of interest" description="Disordered" evidence="1">
    <location>
        <begin position="1721"/>
        <end position="1827"/>
    </location>
</feature>
<keyword evidence="4" id="KW-1185">Reference proteome</keyword>
<feature type="chain" id="PRO_5043394175" evidence="2">
    <location>
        <begin position="26"/>
        <end position="2517"/>
    </location>
</feature>
<gene>
    <name evidence="3" type="ORF">ElyMa_000627900</name>
</gene>
<feature type="region of interest" description="Disordered" evidence="1">
    <location>
        <begin position="1342"/>
        <end position="1397"/>
    </location>
</feature>
<keyword evidence="2" id="KW-0732">Signal</keyword>
<feature type="compositionally biased region" description="Polar residues" evidence="1">
    <location>
        <begin position="794"/>
        <end position="807"/>
    </location>
</feature>
<feature type="compositionally biased region" description="Basic and acidic residues" evidence="1">
    <location>
        <begin position="1857"/>
        <end position="1866"/>
    </location>
</feature>
<feature type="compositionally biased region" description="Polar residues" evidence="1">
    <location>
        <begin position="1110"/>
        <end position="1119"/>
    </location>
</feature>
<feature type="compositionally biased region" description="Basic and acidic residues" evidence="1">
    <location>
        <begin position="2134"/>
        <end position="2148"/>
    </location>
</feature>
<feature type="compositionally biased region" description="Polar residues" evidence="1">
    <location>
        <begin position="854"/>
        <end position="874"/>
    </location>
</feature>
<feature type="region of interest" description="Disordered" evidence="1">
    <location>
        <begin position="780"/>
        <end position="807"/>
    </location>
</feature>
<feature type="compositionally biased region" description="Polar residues" evidence="1">
    <location>
        <begin position="287"/>
        <end position="303"/>
    </location>
</feature>
<evidence type="ECO:0000313" key="3">
    <source>
        <dbReference type="EMBL" id="GFR82461.1"/>
    </source>
</evidence>
<feature type="region of interest" description="Disordered" evidence="1">
    <location>
        <begin position="373"/>
        <end position="413"/>
    </location>
</feature>
<feature type="compositionally biased region" description="Basic and acidic residues" evidence="1">
    <location>
        <begin position="139"/>
        <end position="150"/>
    </location>
</feature>
<feature type="compositionally biased region" description="Basic and acidic residues" evidence="1">
    <location>
        <begin position="204"/>
        <end position="213"/>
    </location>
</feature>
<organism evidence="3 4">
    <name type="scientific">Elysia marginata</name>
    <dbReference type="NCBI Taxonomy" id="1093978"/>
    <lineage>
        <taxon>Eukaryota</taxon>
        <taxon>Metazoa</taxon>
        <taxon>Spiralia</taxon>
        <taxon>Lophotrochozoa</taxon>
        <taxon>Mollusca</taxon>
        <taxon>Gastropoda</taxon>
        <taxon>Heterobranchia</taxon>
        <taxon>Euthyneura</taxon>
        <taxon>Panpulmonata</taxon>
        <taxon>Sacoglossa</taxon>
        <taxon>Placobranchoidea</taxon>
        <taxon>Plakobranchidae</taxon>
        <taxon>Elysia</taxon>
    </lineage>
</organism>
<feature type="compositionally biased region" description="Polar residues" evidence="1">
    <location>
        <begin position="1414"/>
        <end position="1425"/>
    </location>
</feature>
<feature type="compositionally biased region" description="Polar residues" evidence="1">
    <location>
        <begin position="972"/>
        <end position="996"/>
    </location>
</feature>
<feature type="compositionally biased region" description="Basic and acidic residues" evidence="1">
    <location>
        <begin position="469"/>
        <end position="498"/>
    </location>
</feature>
<feature type="compositionally biased region" description="Basic and acidic residues" evidence="1">
    <location>
        <begin position="1633"/>
        <end position="1671"/>
    </location>
</feature>
<feature type="compositionally biased region" description="Basic and acidic residues" evidence="1">
    <location>
        <begin position="586"/>
        <end position="602"/>
    </location>
</feature>
<feature type="signal peptide" evidence="2">
    <location>
        <begin position="1"/>
        <end position="25"/>
    </location>
</feature>
<feature type="compositionally biased region" description="Polar residues" evidence="1">
    <location>
        <begin position="189"/>
        <end position="198"/>
    </location>
</feature>
<feature type="region of interest" description="Disordered" evidence="1">
    <location>
        <begin position="835"/>
        <end position="1221"/>
    </location>
</feature>
<feature type="compositionally biased region" description="Basic and acidic residues" evidence="1">
    <location>
        <begin position="1151"/>
        <end position="1169"/>
    </location>
</feature>
<feature type="compositionally biased region" description="Basic and acidic residues" evidence="1">
    <location>
        <begin position="1944"/>
        <end position="1953"/>
    </location>
</feature>
<feature type="region of interest" description="Disordered" evidence="1">
    <location>
        <begin position="133"/>
        <end position="348"/>
    </location>
</feature>
<feature type="region of interest" description="Disordered" evidence="1">
    <location>
        <begin position="36"/>
        <end position="58"/>
    </location>
</feature>
<feature type="region of interest" description="Disordered" evidence="1">
    <location>
        <begin position="1414"/>
        <end position="1438"/>
    </location>
</feature>
<feature type="compositionally biased region" description="Polar residues" evidence="1">
    <location>
        <begin position="1755"/>
        <end position="1777"/>
    </location>
</feature>
<feature type="compositionally biased region" description="Polar residues" evidence="1">
    <location>
        <begin position="674"/>
        <end position="710"/>
    </location>
</feature>
<feature type="region of interest" description="Disordered" evidence="1">
    <location>
        <begin position="1849"/>
        <end position="1989"/>
    </location>
</feature>
<proteinExistence type="predicted"/>